<evidence type="ECO:0008006" key="4">
    <source>
        <dbReference type="Google" id="ProtNLM"/>
    </source>
</evidence>
<evidence type="ECO:0000256" key="1">
    <source>
        <dbReference type="SAM" id="Phobius"/>
    </source>
</evidence>
<organism evidence="2 3">
    <name type="scientific">Shewanella japonica</name>
    <dbReference type="NCBI Taxonomy" id="93973"/>
    <lineage>
        <taxon>Bacteria</taxon>
        <taxon>Pseudomonadati</taxon>
        <taxon>Pseudomonadota</taxon>
        <taxon>Gammaproteobacteria</taxon>
        <taxon>Alteromonadales</taxon>
        <taxon>Shewanellaceae</taxon>
        <taxon>Shewanella</taxon>
    </lineage>
</organism>
<name>A0ABM6JRA4_9GAMM</name>
<keyword evidence="1" id="KW-1133">Transmembrane helix</keyword>
<dbReference type="Proteomes" id="UP000191820">
    <property type="component" value="Chromosome"/>
</dbReference>
<reference evidence="2 3" key="1">
    <citation type="submission" date="2017-03" db="EMBL/GenBank/DDBJ databases">
        <title>Genome sequencing of Shewanella japonica KCTC 22435.</title>
        <authorList>
            <person name="Kim K.M."/>
        </authorList>
    </citation>
    <scope>NUCLEOTIDE SEQUENCE [LARGE SCALE GENOMIC DNA]</scope>
    <source>
        <strain evidence="2 3">KCTC 22435</strain>
    </source>
</reference>
<feature type="transmembrane region" description="Helical" evidence="1">
    <location>
        <begin position="23"/>
        <end position="44"/>
    </location>
</feature>
<keyword evidence="1" id="KW-0472">Membrane</keyword>
<sequence>MNHKKNYRGVVSKVTSAQFIHRWLMLILAIPIVIWGFTGSYFVLMDIGFIRSDHIAVEKSDKINPLSVSYPISKLYQDFPDAKSINVKSLLQQAVYHVTLTEKTILVSAQSGTQLDAITHEQATKIAQSFQHNNAISPSASIVAAKLLVEQAPAELASRHLPVWQVVFDDMAKTTLYISAQTGDVVTKRHEYWRWFDLFWKWHIMDYDEGEAIDNALLFYSAIGSFIAVFAGCVLLWQRRKRYC</sequence>
<accession>A0ABM6JRA4</accession>
<gene>
    <name evidence="2" type="ORF">SJ2017_3775</name>
</gene>
<keyword evidence="1" id="KW-0812">Transmembrane</keyword>
<protein>
    <recommendedName>
        <fullName evidence="4">PepSY domain-containing protein</fullName>
    </recommendedName>
</protein>
<evidence type="ECO:0000313" key="2">
    <source>
        <dbReference type="EMBL" id="ARD24013.1"/>
    </source>
</evidence>
<feature type="transmembrane region" description="Helical" evidence="1">
    <location>
        <begin position="217"/>
        <end position="237"/>
    </location>
</feature>
<proteinExistence type="predicted"/>
<evidence type="ECO:0000313" key="3">
    <source>
        <dbReference type="Proteomes" id="UP000191820"/>
    </source>
</evidence>
<dbReference type="EMBL" id="CP020472">
    <property type="protein sequence ID" value="ARD24013.1"/>
    <property type="molecule type" value="Genomic_DNA"/>
</dbReference>
<keyword evidence="3" id="KW-1185">Reference proteome</keyword>